<keyword evidence="7" id="KW-0449">Lipoprotein</keyword>
<evidence type="ECO:0000259" key="11">
    <source>
        <dbReference type="PROSITE" id="PS51017"/>
    </source>
</evidence>
<dbReference type="GO" id="GO:0005886">
    <property type="term" value="C:plasma membrane"/>
    <property type="evidence" value="ECO:0007669"/>
    <property type="project" value="UniProtKB-SubCell"/>
</dbReference>
<dbReference type="GO" id="GO:0004674">
    <property type="term" value="F:protein serine/threonine kinase activity"/>
    <property type="evidence" value="ECO:0007669"/>
    <property type="project" value="UniProtKB-KW"/>
</dbReference>
<dbReference type="GO" id="GO:0005634">
    <property type="term" value="C:nucleus"/>
    <property type="evidence" value="ECO:0007669"/>
    <property type="project" value="UniProtKB-SubCell"/>
</dbReference>
<dbReference type="PANTHER" id="PTHR47985">
    <property type="entry name" value="OS07G0668900 PROTEIN"/>
    <property type="match status" value="1"/>
</dbReference>
<gene>
    <name evidence="12" type="ORF">EUTSA_v10013099mg</name>
</gene>
<evidence type="ECO:0000256" key="6">
    <source>
        <dbReference type="ARBA" id="ARBA00023242"/>
    </source>
</evidence>
<name>V4LIT0_EUTSA</name>
<evidence type="ECO:0000256" key="4">
    <source>
        <dbReference type="ARBA" id="ARBA00022527"/>
    </source>
</evidence>
<dbReference type="STRING" id="72664.V4LIT0"/>
<dbReference type="Gene3D" id="1.10.510.10">
    <property type="entry name" value="Transferase(Phosphotransferase) domain 1"/>
    <property type="match status" value="1"/>
</dbReference>
<evidence type="ECO:0000256" key="8">
    <source>
        <dbReference type="PROSITE-ProRule" id="PRU00357"/>
    </source>
</evidence>
<dbReference type="GO" id="GO:0005524">
    <property type="term" value="F:ATP binding"/>
    <property type="evidence" value="ECO:0007669"/>
    <property type="project" value="InterPro"/>
</dbReference>
<keyword evidence="13" id="KW-1185">Reference proteome</keyword>
<evidence type="ECO:0008006" key="14">
    <source>
        <dbReference type="Google" id="ProtNLM"/>
    </source>
</evidence>
<feature type="compositionally biased region" description="Polar residues" evidence="9">
    <location>
        <begin position="28"/>
        <end position="46"/>
    </location>
</feature>
<feature type="region of interest" description="Disordered" evidence="9">
    <location>
        <begin position="1"/>
        <end position="55"/>
    </location>
</feature>
<sequence length="574" mass="64236">MSDEDHGNDNGSIGLSNGDGGSDNGSGTQSSWTKRASDIKSTSPSYQLPDAPNMNLGTYGNRWERFNELKEVENQNEQRGDVAIGMGLQAGMCMSTKAEEPGSLEKDAKYSIQALERNNSDMQNCSSGNSQVESKTPSSNPEDLKGLDLKSLKITLTKPREAGTYRMGDRSVLRHSNHSAFSKYNNGATSANKAPEENVGSCSPHDSSIAKIMCSGSSSDNPLNQQSSGSDRAAQREAALMKFRLKRKERCFEKKVRYYSRKKLAEQRPRVKGQFIRNNFSGKIFLGKEKRKSQERFISVDRYDEVEKSLVLFQRKLKPSGSSPPLLSHSGVTFRWHEILDGTLNLRDTNFLGRGNFGRVFRCDFPRINKVGAAKIQDIQNPQAHPEFVAEITTLHAANHPNVIKLLGKCFAPEHRVIVYEFMPKGSLDHLLYAHMPGPGLEQEYQVLSWETRMNIAVGVAEALVYLHDGIKMIHRDIKVGNILLDEDFVPRLTDFGLATRILVDSRGDEQQRNIDPVKGTPGYIAPETEQHALVSSKSDVYSYGVFLFALFTGRKAYEFNRVTRVEKRLTNWV</sequence>
<keyword evidence="4" id="KW-0418">Kinase</keyword>
<dbReference type="Pfam" id="PF07714">
    <property type="entry name" value="PK_Tyr_Ser-Thr"/>
    <property type="match status" value="1"/>
</dbReference>
<feature type="region of interest" description="Disordered" evidence="9">
    <location>
        <begin position="183"/>
        <end position="235"/>
    </location>
</feature>
<reference evidence="12 13" key="1">
    <citation type="journal article" date="2013" name="Front. Plant Sci.">
        <title>The Reference Genome of the Halophytic Plant Eutrema salsugineum.</title>
        <authorList>
            <person name="Yang R."/>
            <person name="Jarvis D.E."/>
            <person name="Chen H."/>
            <person name="Beilstein M.A."/>
            <person name="Grimwood J."/>
            <person name="Jenkins J."/>
            <person name="Shu S."/>
            <person name="Prochnik S."/>
            <person name="Xin M."/>
            <person name="Ma C."/>
            <person name="Schmutz J."/>
            <person name="Wing R.A."/>
            <person name="Mitchell-Olds T."/>
            <person name="Schumaker K.S."/>
            <person name="Wang X."/>
        </authorList>
    </citation>
    <scope>NUCLEOTIDE SEQUENCE [LARGE SCALE GENOMIC DNA]</scope>
</reference>
<dbReference type="InterPro" id="IPR011009">
    <property type="entry name" value="Kinase-like_dom_sf"/>
</dbReference>
<evidence type="ECO:0000313" key="13">
    <source>
        <dbReference type="Proteomes" id="UP000030689"/>
    </source>
</evidence>
<evidence type="ECO:0000256" key="2">
    <source>
        <dbReference type="ARBA" id="ARBA00004193"/>
    </source>
</evidence>
<evidence type="ECO:0000259" key="10">
    <source>
        <dbReference type="PROSITE" id="PS50011"/>
    </source>
</evidence>
<dbReference type="SMART" id="SM00220">
    <property type="entry name" value="S_TKc"/>
    <property type="match status" value="1"/>
</dbReference>
<feature type="compositionally biased region" description="Polar residues" evidence="9">
    <location>
        <begin position="118"/>
        <end position="141"/>
    </location>
</feature>
<dbReference type="PROSITE" id="PS50011">
    <property type="entry name" value="PROTEIN_KINASE_DOM"/>
    <property type="match status" value="1"/>
</dbReference>
<feature type="region of interest" description="Disordered" evidence="9">
    <location>
        <begin position="118"/>
        <end position="145"/>
    </location>
</feature>
<dbReference type="InterPro" id="IPR010402">
    <property type="entry name" value="CCT_domain"/>
</dbReference>
<feature type="domain" description="Protein kinase" evidence="10">
    <location>
        <begin position="346"/>
        <end position="574"/>
    </location>
</feature>
<comment type="subcellular location">
    <subcellularLocation>
        <location evidence="2">Cell membrane</location>
        <topology evidence="2">Lipid-anchor</topology>
    </subcellularLocation>
    <subcellularLocation>
        <location evidence="1 8">Nucleus</location>
    </subcellularLocation>
</comment>
<keyword evidence="5" id="KW-0472">Membrane</keyword>
<dbReference type="InterPro" id="IPR008271">
    <property type="entry name" value="Ser/Thr_kinase_AS"/>
</dbReference>
<dbReference type="Pfam" id="PF06203">
    <property type="entry name" value="CCT"/>
    <property type="match status" value="1"/>
</dbReference>
<dbReference type="PROSITE" id="PS00108">
    <property type="entry name" value="PROTEIN_KINASE_ST"/>
    <property type="match status" value="1"/>
</dbReference>
<dbReference type="Gramene" id="ESQ42337">
    <property type="protein sequence ID" value="ESQ42337"/>
    <property type="gene ID" value="EUTSA_v10013099mg"/>
</dbReference>
<dbReference type="eggNOG" id="KOG1601">
    <property type="taxonomic scope" value="Eukaryota"/>
</dbReference>
<keyword evidence="3" id="KW-1003">Cell membrane</keyword>
<keyword evidence="4" id="KW-0723">Serine/threonine-protein kinase</keyword>
<dbReference type="PROSITE" id="PS51017">
    <property type="entry name" value="CCT"/>
    <property type="match status" value="1"/>
</dbReference>
<dbReference type="AlphaFoldDB" id="V4LIT0"/>
<feature type="compositionally biased region" description="Polar residues" evidence="9">
    <location>
        <begin position="183"/>
        <end position="192"/>
    </location>
</feature>
<evidence type="ECO:0000256" key="3">
    <source>
        <dbReference type="ARBA" id="ARBA00022475"/>
    </source>
</evidence>
<keyword evidence="4" id="KW-0808">Transferase</keyword>
<dbReference type="PANTHER" id="PTHR47985:SF4">
    <property type="entry name" value="SERINE_THREONINE-PROTEIN KINASE PBL27"/>
    <property type="match status" value="1"/>
</dbReference>
<keyword evidence="6 8" id="KW-0539">Nucleus</keyword>
<feature type="compositionally biased region" description="Polar residues" evidence="9">
    <location>
        <begin position="215"/>
        <end position="230"/>
    </location>
</feature>
<dbReference type="InterPro" id="IPR000719">
    <property type="entry name" value="Prot_kinase_dom"/>
</dbReference>
<feature type="domain" description="CCT" evidence="11">
    <location>
        <begin position="236"/>
        <end position="278"/>
    </location>
</feature>
<organism evidence="12 13">
    <name type="scientific">Eutrema salsugineum</name>
    <name type="common">Saltwater cress</name>
    <name type="synonym">Sisymbrium salsugineum</name>
    <dbReference type="NCBI Taxonomy" id="72664"/>
    <lineage>
        <taxon>Eukaryota</taxon>
        <taxon>Viridiplantae</taxon>
        <taxon>Streptophyta</taxon>
        <taxon>Embryophyta</taxon>
        <taxon>Tracheophyta</taxon>
        <taxon>Spermatophyta</taxon>
        <taxon>Magnoliopsida</taxon>
        <taxon>eudicotyledons</taxon>
        <taxon>Gunneridae</taxon>
        <taxon>Pentapetalae</taxon>
        <taxon>rosids</taxon>
        <taxon>malvids</taxon>
        <taxon>Brassicales</taxon>
        <taxon>Brassicaceae</taxon>
        <taxon>Eutremeae</taxon>
        <taxon>Eutrema</taxon>
    </lineage>
</organism>
<proteinExistence type="predicted"/>
<evidence type="ECO:0000313" key="12">
    <source>
        <dbReference type="EMBL" id="ESQ42337.1"/>
    </source>
</evidence>
<dbReference type="SUPFAM" id="SSF56112">
    <property type="entry name" value="Protein kinase-like (PK-like)"/>
    <property type="match status" value="1"/>
</dbReference>
<protein>
    <recommendedName>
        <fullName evidence="14">Protein kinase domain-containing protein</fullName>
    </recommendedName>
</protein>
<dbReference type="OMA" id="MCHKLPL"/>
<evidence type="ECO:0000256" key="1">
    <source>
        <dbReference type="ARBA" id="ARBA00004123"/>
    </source>
</evidence>
<evidence type="ECO:0000256" key="7">
    <source>
        <dbReference type="ARBA" id="ARBA00023288"/>
    </source>
</evidence>
<evidence type="ECO:0000256" key="9">
    <source>
        <dbReference type="SAM" id="MobiDB-lite"/>
    </source>
</evidence>
<dbReference type="eggNOG" id="KOG1187">
    <property type="taxonomic scope" value="Eukaryota"/>
</dbReference>
<accession>V4LIT0</accession>
<dbReference type="Proteomes" id="UP000030689">
    <property type="component" value="Unassembled WGS sequence"/>
</dbReference>
<evidence type="ECO:0000256" key="5">
    <source>
        <dbReference type="ARBA" id="ARBA00023136"/>
    </source>
</evidence>
<dbReference type="InterPro" id="IPR001245">
    <property type="entry name" value="Ser-Thr/Tyr_kinase_cat_dom"/>
</dbReference>
<dbReference type="EMBL" id="KI517464">
    <property type="protein sequence ID" value="ESQ42337.1"/>
    <property type="molecule type" value="Genomic_DNA"/>
</dbReference>